<feature type="region of interest" description="Disordered" evidence="2">
    <location>
        <begin position="279"/>
        <end position="302"/>
    </location>
</feature>
<dbReference type="InParanoid" id="I7MCS9"/>
<evidence type="ECO:0000313" key="4">
    <source>
        <dbReference type="Proteomes" id="UP000009168"/>
    </source>
</evidence>
<evidence type="ECO:0000313" key="3">
    <source>
        <dbReference type="EMBL" id="EAR84867.2"/>
    </source>
</evidence>
<gene>
    <name evidence="3" type="ORF">TTHERM_00600590</name>
</gene>
<dbReference type="Proteomes" id="UP000009168">
    <property type="component" value="Unassembled WGS sequence"/>
</dbReference>
<protein>
    <submittedName>
        <fullName evidence="3">Uncharacterized protein</fullName>
    </submittedName>
</protein>
<dbReference type="GeneID" id="7839235"/>
<sequence>MNELDNQINLVNNLSYIRNFQEYDSDGGLQKGRIKRKTLMDNIQNRFYHNIEKIRLAVDEINNQRMLMQNKDQTPILTPVFQSVQTLIGKQRVKEAKMYTGKEAVSLDSQLFDIPLMDEEVKQYQKVFDMKKNNHDLLKFNKIENQIKAINKKLKDRENPVSLKLNENNEDQPEIFKQKNGSHKKKQSKQESIENRIQFQQKQLTSELLKKQFFQQRIKLQNKKKQHFIECDQRIKALYFQNLDEDETSECNSPVLQNSKSLTKSIFLKNNQSNKSLSIDVSQKRRSIDQNEGLNPSNVGYPSPIKKKLSSIYFPNESISKNSMEKSQSNYSQNLLSPQRLKSHTQSNQNSIQTSNQKIEQISRAQSFIYPYKLSDIKEKVQRTEKMNLKDEKQLISDSIQVMLDSIMEEKQKKKQRQSIVFQNKLQSQNDEQQLLSSSSSENIYFKENLSHSKTQNLSNDNKKFRKIELSQTNNIFLSRSNASNQNYQDLDEELIIKMEKNKIRGERLIQLKKKLGLLDQNTLKNEQIDQIVKEIDNIHKEQEEQNLNKLKSQNLKQIQNNNQQRKNLLTFSKNENYQLLKKYANQKRRGFQNQNLSEGRFSQLQNSSINQRVNKSMLINENFSIQDGEQNSIDGTLLLTNRSNFDKILLQNKQAQSLKQNEIQRYNRNENSINSSSFHETSVGSRQNKNSIQDVNYDNYKIQYISFQNQNQRKYHTDQVNQTSQESFRNKLNQNKFSEHNSLNHTQNNRVFNIKISKNQSQTINKYNNESSQERLLDDENRGGLNLLKNLSKIEPKKLSEKTQSNISLKTYEGISQSDNYGFLKDIQQKQKIEQNRDNNKQFPQLRTRLQNNSLNKRVDQQQQQESNPILVQSFLINQTNSLLDQSNTQHKLYQQNNFMKHFFRQKVNLKKEFGEKVTEADRETFTCKAKVSNFFDNLLDYQEQSILNSKNINHQINKSIKTFSSHLIGWKNELQECNQDNNNHNNNNNNHIQFNTQKYNKNISVTATEKLQEKQTKNLLKL</sequence>
<dbReference type="AlphaFoldDB" id="I7MCS9"/>
<accession>I7MCS9</accession>
<organism evidence="3 4">
    <name type="scientific">Tetrahymena thermophila (strain SB210)</name>
    <dbReference type="NCBI Taxonomy" id="312017"/>
    <lineage>
        <taxon>Eukaryota</taxon>
        <taxon>Sar</taxon>
        <taxon>Alveolata</taxon>
        <taxon>Ciliophora</taxon>
        <taxon>Intramacronucleata</taxon>
        <taxon>Oligohymenophorea</taxon>
        <taxon>Hymenostomatida</taxon>
        <taxon>Tetrahymenina</taxon>
        <taxon>Tetrahymenidae</taxon>
        <taxon>Tetrahymena</taxon>
    </lineage>
</organism>
<evidence type="ECO:0000256" key="2">
    <source>
        <dbReference type="SAM" id="MobiDB-lite"/>
    </source>
</evidence>
<feature type="coiled-coil region" evidence="1">
    <location>
        <begin position="541"/>
        <end position="568"/>
    </location>
</feature>
<feature type="compositionally biased region" description="Polar residues" evidence="2">
    <location>
        <begin position="290"/>
        <end position="300"/>
    </location>
</feature>
<dbReference type="RefSeq" id="XP_001032530.2">
    <property type="nucleotide sequence ID" value="XM_001032530.2"/>
</dbReference>
<keyword evidence="1" id="KW-0175">Coiled coil</keyword>
<feature type="region of interest" description="Disordered" evidence="2">
    <location>
        <begin position="338"/>
        <end position="358"/>
    </location>
</feature>
<evidence type="ECO:0000256" key="1">
    <source>
        <dbReference type="SAM" id="Coils"/>
    </source>
</evidence>
<dbReference type="EMBL" id="GG662620">
    <property type="protein sequence ID" value="EAR84867.2"/>
    <property type="molecule type" value="Genomic_DNA"/>
</dbReference>
<dbReference type="KEGG" id="tet:TTHERM_00600590"/>
<proteinExistence type="predicted"/>
<keyword evidence="4" id="KW-1185">Reference proteome</keyword>
<feature type="region of interest" description="Disordered" evidence="2">
    <location>
        <begin position="160"/>
        <end position="190"/>
    </location>
</feature>
<name>I7MCS9_TETTS</name>
<feature type="compositionally biased region" description="Low complexity" evidence="2">
    <location>
        <begin position="344"/>
        <end position="357"/>
    </location>
</feature>
<reference evidence="4" key="1">
    <citation type="journal article" date="2006" name="PLoS Biol.">
        <title>Macronuclear genome sequence of the ciliate Tetrahymena thermophila, a model eukaryote.</title>
        <authorList>
            <person name="Eisen J.A."/>
            <person name="Coyne R.S."/>
            <person name="Wu M."/>
            <person name="Wu D."/>
            <person name="Thiagarajan M."/>
            <person name="Wortman J.R."/>
            <person name="Badger J.H."/>
            <person name="Ren Q."/>
            <person name="Amedeo P."/>
            <person name="Jones K.M."/>
            <person name="Tallon L.J."/>
            <person name="Delcher A.L."/>
            <person name="Salzberg S.L."/>
            <person name="Silva J.C."/>
            <person name="Haas B.J."/>
            <person name="Majoros W.H."/>
            <person name="Farzad M."/>
            <person name="Carlton J.M."/>
            <person name="Smith R.K. Jr."/>
            <person name="Garg J."/>
            <person name="Pearlman R.E."/>
            <person name="Karrer K.M."/>
            <person name="Sun L."/>
            <person name="Manning G."/>
            <person name="Elde N.C."/>
            <person name="Turkewitz A.P."/>
            <person name="Asai D.J."/>
            <person name="Wilkes D.E."/>
            <person name="Wang Y."/>
            <person name="Cai H."/>
            <person name="Collins K."/>
            <person name="Stewart B.A."/>
            <person name="Lee S.R."/>
            <person name="Wilamowska K."/>
            <person name="Weinberg Z."/>
            <person name="Ruzzo W.L."/>
            <person name="Wloga D."/>
            <person name="Gaertig J."/>
            <person name="Frankel J."/>
            <person name="Tsao C.-C."/>
            <person name="Gorovsky M.A."/>
            <person name="Keeling P.J."/>
            <person name="Waller R.F."/>
            <person name="Patron N.J."/>
            <person name="Cherry J.M."/>
            <person name="Stover N.A."/>
            <person name="Krieger C.J."/>
            <person name="del Toro C."/>
            <person name="Ryder H.F."/>
            <person name="Williamson S.C."/>
            <person name="Barbeau R.A."/>
            <person name="Hamilton E.P."/>
            <person name="Orias E."/>
        </authorList>
    </citation>
    <scope>NUCLEOTIDE SEQUENCE [LARGE SCALE GENOMIC DNA]</scope>
    <source>
        <strain evidence="4">SB210</strain>
    </source>
</reference>